<keyword evidence="2" id="KW-0378">Hydrolase</keyword>
<reference evidence="4" key="1">
    <citation type="submission" date="2022-10" db="EMBL/GenBank/DDBJ databases">
        <title>Vagococcus sp. isolated from poultry meat.</title>
        <authorList>
            <person name="Johansson P."/>
            <person name="Bjorkroth J."/>
        </authorList>
    </citation>
    <scope>NUCLEOTIDE SEQUENCE</scope>
    <source>
        <strain evidence="4">STAA11</strain>
    </source>
</reference>
<dbReference type="InterPro" id="IPR003736">
    <property type="entry name" value="PAAI_dom"/>
</dbReference>
<organism evidence="4 5">
    <name type="scientific">Vagococcus intermedius</name>
    <dbReference type="NCBI Taxonomy" id="2991418"/>
    <lineage>
        <taxon>Bacteria</taxon>
        <taxon>Bacillati</taxon>
        <taxon>Bacillota</taxon>
        <taxon>Bacilli</taxon>
        <taxon>Lactobacillales</taxon>
        <taxon>Enterococcaceae</taxon>
        <taxon>Vagococcus</taxon>
    </lineage>
</organism>
<dbReference type="Proteomes" id="UP001179647">
    <property type="component" value="Chromosome"/>
</dbReference>
<evidence type="ECO:0000313" key="5">
    <source>
        <dbReference type="Proteomes" id="UP001179647"/>
    </source>
</evidence>
<evidence type="ECO:0000259" key="3">
    <source>
        <dbReference type="Pfam" id="PF03061"/>
    </source>
</evidence>
<dbReference type="NCBIfam" id="TIGR00369">
    <property type="entry name" value="unchar_dom_1"/>
    <property type="match status" value="1"/>
</dbReference>
<dbReference type="Pfam" id="PF03061">
    <property type="entry name" value="4HBT"/>
    <property type="match status" value="1"/>
</dbReference>
<evidence type="ECO:0000256" key="1">
    <source>
        <dbReference type="ARBA" id="ARBA00008324"/>
    </source>
</evidence>
<dbReference type="KEGG" id="vie:OL234_01750"/>
<dbReference type="GO" id="GO:0005829">
    <property type="term" value="C:cytosol"/>
    <property type="evidence" value="ECO:0007669"/>
    <property type="project" value="TreeGrafter"/>
</dbReference>
<evidence type="ECO:0000256" key="2">
    <source>
        <dbReference type="ARBA" id="ARBA00022801"/>
    </source>
</evidence>
<name>A0AAF0CVW8_9ENTE</name>
<protein>
    <submittedName>
        <fullName evidence="4">Hotdog fold thioesterase</fullName>
    </submittedName>
</protein>
<dbReference type="PANTHER" id="PTHR43240:SF5">
    <property type="entry name" value="1,4-DIHYDROXY-2-NAPHTHOYL-COA THIOESTERASE 1"/>
    <property type="match status" value="1"/>
</dbReference>
<dbReference type="PANTHER" id="PTHR43240">
    <property type="entry name" value="1,4-DIHYDROXY-2-NAPHTHOYL-COA THIOESTERASE 1"/>
    <property type="match status" value="1"/>
</dbReference>
<dbReference type="AlphaFoldDB" id="A0AAF0CVW8"/>
<feature type="domain" description="Thioesterase" evidence="3">
    <location>
        <begin position="33"/>
        <end position="111"/>
    </location>
</feature>
<dbReference type="InterPro" id="IPR006683">
    <property type="entry name" value="Thioestr_dom"/>
</dbReference>
<dbReference type="Gene3D" id="3.10.129.10">
    <property type="entry name" value="Hotdog Thioesterase"/>
    <property type="match status" value="1"/>
</dbReference>
<evidence type="ECO:0000313" key="4">
    <source>
        <dbReference type="EMBL" id="WEG73657.1"/>
    </source>
</evidence>
<keyword evidence="5" id="KW-1185">Reference proteome</keyword>
<gene>
    <name evidence="4" type="ORF">OL234_01750</name>
</gene>
<dbReference type="SUPFAM" id="SSF54637">
    <property type="entry name" value="Thioesterase/thiol ester dehydrase-isomerase"/>
    <property type="match status" value="1"/>
</dbReference>
<comment type="similarity">
    <text evidence="1">Belongs to the thioesterase PaaI family.</text>
</comment>
<dbReference type="RefSeq" id="WP_275469457.1">
    <property type="nucleotide sequence ID" value="NZ_CP110232.1"/>
</dbReference>
<sequence>MTAIETLGIKEIIVSQDRVVLELDIKECHRQPFGLVHGGVSALMAETAASLGATTYLDTTKKIPVGMDIHSRHVKSVKEGRLNAIAKPISIGKTVQIWEIEIIDQQERLICHSTCSLLVIDKP</sequence>
<dbReference type="EMBL" id="CP110232">
    <property type="protein sequence ID" value="WEG73657.1"/>
    <property type="molecule type" value="Genomic_DNA"/>
</dbReference>
<dbReference type="GO" id="GO:0061522">
    <property type="term" value="F:1,4-dihydroxy-2-naphthoyl-CoA thioesterase activity"/>
    <property type="evidence" value="ECO:0007669"/>
    <property type="project" value="TreeGrafter"/>
</dbReference>
<dbReference type="CDD" id="cd03443">
    <property type="entry name" value="PaaI_thioesterase"/>
    <property type="match status" value="1"/>
</dbReference>
<dbReference type="InterPro" id="IPR029069">
    <property type="entry name" value="HotDog_dom_sf"/>
</dbReference>
<proteinExistence type="inferred from homology"/>
<accession>A0AAF0CVW8</accession>